<dbReference type="Pfam" id="PF10502">
    <property type="entry name" value="Peptidase_S26"/>
    <property type="match status" value="1"/>
</dbReference>
<evidence type="ECO:0000313" key="6">
    <source>
        <dbReference type="Proteomes" id="UP000644115"/>
    </source>
</evidence>
<keyword evidence="3" id="KW-1133">Transmembrane helix</keyword>
<dbReference type="GO" id="GO:0009003">
    <property type="term" value="F:signal peptidase activity"/>
    <property type="evidence" value="ECO:0007669"/>
    <property type="project" value="UniProtKB-EC"/>
</dbReference>
<dbReference type="InterPro" id="IPR036286">
    <property type="entry name" value="LexA/Signal_pep-like_sf"/>
</dbReference>
<dbReference type="Proteomes" id="UP000644115">
    <property type="component" value="Unassembled WGS sequence"/>
</dbReference>
<feature type="domain" description="Peptidase S26" evidence="4">
    <location>
        <begin position="13"/>
        <end position="161"/>
    </location>
</feature>
<reference evidence="5" key="1">
    <citation type="submission" date="2020-08" db="EMBL/GenBank/DDBJ databases">
        <authorList>
            <person name="Liu C."/>
            <person name="Sun Q."/>
        </authorList>
    </citation>
    <scope>NUCLEOTIDE SEQUENCE</scope>
    <source>
        <strain evidence="5">BX16</strain>
    </source>
</reference>
<dbReference type="PANTHER" id="PTHR43390">
    <property type="entry name" value="SIGNAL PEPTIDASE I"/>
    <property type="match status" value="1"/>
</dbReference>
<sequence length="162" mass="17783">MWKRIVAYGTAAIMGIVCAVGFFGVFMITTVTGSGMEPFYKEGHCVLVCKAAYRKSIPEVGEVVALWNQVYSEDGEGSVLIRRIAARQGDQIEIRDNVFYRNGKPYTAYMSGDGEMEDLTHRTLGEGELFLLCDDRGSSMDSRNDAVGIVDVGDCIGKVCFP</sequence>
<keyword evidence="3" id="KW-0472">Membrane</keyword>
<comment type="caution">
    <text evidence="5">The sequence shown here is derived from an EMBL/GenBank/DDBJ whole genome shotgun (WGS) entry which is preliminary data.</text>
</comment>
<dbReference type="InterPro" id="IPR000223">
    <property type="entry name" value="Pept_S26A_signal_pept_1"/>
</dbReference>
<dbReference type="AlphaFoldDB" id="A0A923SM21"/>
<organism evidence="5 6">
    <name type="scientific">Lentihominibacter faecis</name>
    <dbReference type="NCBI Taxonomy" id="2764712"/>
    <lineage>
        <taxon>Bacteria</taxon>
        <taxon>Bacillati</taxon>
        <taxon>Bacillota</taxon>
        <taxon>Clostridia</taxon>
        <taxon>Peptostreptococcales</taxon>
        <taxon>Anaerovoracaceae</taxon>
        <taxon>Lentihominibacter</taxon>
    </lineage>
</organism>
<gene>
    <name evidence="5" type="primary">lepB</name>
    <name evidence="5" type="ORF">H8876_01775</name>
</gene>
<dbReference type="EMBL" id="JACRWC010000031">
    <property type="protein sequence ID" value="MBC5998736.1"/>
    <property type="molecule type" value="Genomic_DNA"/>
</dbReference>
<keyword evidence="6" id="KW-1185">Reference proteome</keyword>
<dbReference type="NCBIfam" id="TIGR02227">
    <property type="entry name" value="sigpep_I_bact"/>
    <property type="match status" value="1"/>
</dbReference>
<keyword evidence="3" id="KW-0645">Protease</keyword>
<evidence type="ECO:0000313" key="5">
    <source>
        <dbReference type="EMBL" id="MBC5998736.1"/>
    </source>
</evidence>
<keyword evidence="3" id="KW-0812">Transmembrane</keyword>
<name>A0A923SM21_9FIRM</name>
<dbReference type="PANTHER" id="PTHR43390:SF1">
    <property type="entry name" value="CHLOROPLAST PROCESSING PEPTIDASE"/>
    <property type="match status" value="1"/>
</dbReference>
<feature type="transmembrane region" description="Helical" evidence="3">
    <location>
        <begin position="6"/>
        <end position="31"/>
    </location>
</feature>
<dbReference type="InterPro" id="IPR019533">
    <property type="entry name" value="Peptidase_S26"/>
</dbReference>
<dbReference type="SUPFAM" id="SSF51306">
    <property type="entry name" value="LexA/Signal peptidase"/>
    <property type="match status" value="1"/>
</dbReference>
<comment type="catalytic activity">
    <reaction evidence="3">
        <text>Cleavage of hydrophobic, N-terminal signal or leader sequences from secreted and periplasmic proteins.</text>
        <dbReference type="EC" id="3.4.21.89"/>
    </reaction>
</comment>
<dbReference type="GO" id="GO:0005886">
    <property type="term" value="C:plasma membrane"/>
    <property type="evidence" value="ECO:0007669"/>
    <property type="project" value="UniProtKB-SubCell"/>
</dbReference>
<dbReference type="Gene3D" id="2.10.109.10">
    <property type="entry name" value="Umud Fragment, subunit A"/>
    <property type="match status" value="1"/>
</dbReference>
<dbReference type="GO" id="GO:0004252">
    <property type="term" value="F:serine-type endopeptidase activity"/>
    <property type="evidence" value="ECO:0007669"/>
    <property type="project" value="InterPro"/>
</dbReference>
<dbReference type="GO" id="GO:0006465">
    <property type="term" value="P:signal peptide processing"/>
    <property type="evidence" value="ECO:0007669"/>
    <property type="project" value="InterPro"/>
</dbReference>
<accession>A0A923SM21</accession>
<keyword evidence="3 5" id="KW-0378">Hydrolase</keyword>
<dbReference type="EC" id="3.4.21.89" evidence="3"/>
<evidence type="ECO:0000259" key="4">
    <source>
        <dbReference type="Pfam" id="PF10502"/>
    </source>
</evidence>
<dbReference type="CDD" id="cd06530">
    <property type="entry name" value="S26_SPase_I"/>
    <property type="match status" value="1"/>
</dbReference>
<dbReference type="PRINTS" id="PR00727">
    <property type="entry name" value="LEADERPTASE"/>
</dbReference>
<protein>
    <recommendedName>
        <fullName evidence="3">Signal peptidase I</fullName>
        <ecNumber evidence="3">3.4.21.89</ecNumber>
    </recommendedName>
</protein>
<evidence type="ECO:0000256" key="2">
    <source>
        <dbReference type="ARBA" id="ARBA00009370"/>
    </source>
</evidence>
<proteinExistence type="inferred from homology"/>
<comment type="subcellular location">
    <subcellularLocation>
        <location evidence="1">Cell membrane</location>
        <topology evidence="1">Single-pass type II membrane protein</topology>
    </subcellularLocation>
    <subcellularLocation>
        <location evidence="3">Membrane</location>
        <topology evidence="3">Single-pass type II membrane protein</topology>
    </subcellularLocation>
</comment>
<evidence type="ECO:0000256" key="3">
    <source>
        <dbReference type="RuleBase" id="RU362042"/>
    </source>
</evidence>
<evidence type="ECO:0000256" key="1">
    <source>
        <dbReference type="ARBA" id="ARBA00004401"/>
    </source>
</evidence>
<comment type="similarity">
    <text evidence="2 3">Belongs to the peptidase S26 family.</text>
</comment>
<dbReference type="RefSeq" id="WP_249286284.1">
    <property type="nucleotide sequence ID" value="NZ_JACRWC010000031.1"/>
</dbReference>